<feature type="region of interest" description="Disordered" evidence="1">
    <location>
        <begin position="55"/>
        <end position="142"/>
    </location>
</feature>
<sequence length="280" mass="30438">MTLVPIFIMAASSGPLGTGASGCGLRTVSSRTAYSPAFFSRGVRVGLGPKMRSSVCRWASSPEPSSRLSSRPWWSPESRPSTDSRNREGAAGAPPHVDDPLSTLALETRRRDERPGCESTAESSPSKQQQSSTSDRSSATAHRAILEDANSREMRWYGGIRFTLERQCTGLSHGMFPKGRSPCHPHCSLYFTDGRRDDFSRSTRMLSSPLCLTLALSIWQYMAFRTSSTSTSCMTKSKTWERSWLGSVRTCLASGSATAPFLVRACVTSCFASNSASASF</sequence>
<feature type="compositionally biased region" description="Low complexity" evidence="1">
    <location>
        <begin position="123"/>
        <end position="134"/>
    </location>
</feature>
<evidence type="ECO:0000313" key="2">
    <source>
        <dbReference type="EMBL" id="MXU97613.1"/>
    </source>
</evidence>
<protein>
    <submittedName>
        <fullName evidence="2">Uncharacterized protein</fullName>
    </submittedName>
</protein>
<reference evidence="2" key="1">
    <citation type="submission" date="2019-12" db="EMBL/GenBank/DDBJ databases">
        <title>An insight into the sialome of adult female Ixodes ricinus ticks feeding for 6 days.</title>
        <authorList>
            <person name="Perner J."/>
            <person name="Ribeiro J.M.C."/>
        </authorList>
    </citation>
    <scope>NUCLEOTIDE SEQUENCE</scope>
    <source>
        <strain evidence="2">Semi-engorged</strain>
        <tissue evidence="2">Salivary glands</tissue>
    </source>
</reference>
<dbReference type="AlphaFoldDB" id="A0A6B0V5U5"/>
<accession>A0A6B0V5U5</accession>
<evidence type="ECO:0000256" key="1">
    <source>
        <dbReference type="SAM" id="MobiDB-lite"/>
    </source>
</evidence>
<feature type="compositionally biased region" description="Basic and acidic residues" evidence="1">
    <location>
        <begin position="107"/>
        <end position="116"/>
    </location>
</feature>
<name>A0A6B0V5U5_IXORI</name>
<proteinExistence type="predicted"/>
<organism evidence="2">
    <name type="scientific">Ixodes ricinus</name>
    <name type="common">Common tick</name>
    <name type="synonym">Acarus ricinus</name>
    <dbReference type="NCBI Taxonomy" id="34613"/>
    <lineage>
        <taxon>Eukaryota</taxon>
        <taxon>Metazoa</taxon>
        <taxon>Ecdysozoa</taxon>
        <taxon>Arthropoda</taxon>
        <taxon>Chelicerata</taxon>
        <taxon>Arachnida</taxon>
        <taxon>Acari</taxon>
        <taxon>Parasitiformes</taxon>
        <taxon>Ixodida</taxon>
        <taxon>Ixodoidea</taxon>
        <taxon>Ixodidae</taxon>
        <taxon>Ixodinae</taxon>
        <taxon>Ixodes</taxon>
    </lineage>
</organism>
<dbReference type="EMBL" id="GIFC01015530">
    <property type="protein sequence ID" value="MXU97613.1"/>
    <property type="molecule type" value="Transcribed_RNA"/>
</dbReference>
<feature type="compositionally biased region" description="Low complexity" evidence="1">
    <location>
        <begin position="60"/>
        <end position="79"/>
    </location>
</feature>